<evidence type="ECO:0000256" key="1">
    <source>
        <dbReference type="ARBA" id="ARBA00000707"/>
    </source>
</evidence>
<evidence type="ECO:0000313" key="11">
    <source>
        <dbReference type="Proteomes" id="UP001287286"/>
    </source>
</evidence>
<feature type="compositionally biased region" description="Acidic residues" evidence="8">
    <location>
        <begin position="91"/>
        <end position="123"/>
    </location>
</feature>
<dbReference type="PANTHER" id="PTHR10589">
    <property type="entry name" value="UBIQUITIN CARBOXYL-TERMINAL HYDROLASE"/>
    <property type="match status" value="1"/>
</dbReference>
<evidence type="ECO:0000256" key="7">
    <source>
        <dbReference type="RuleBase" id="RU361215"/>
    </source>
</evidence>
<keyword evidence="3 6" id="KW-0833">Ubl conjugation pathway</keyword>
<dbReference type="Gene3D" id="3.40.532.10">
    <property type="entry name" value="Peptidase C12, ubiquitin carboxyl-terminal hydrolase"/>
    <property type="match status" value="1"/>
</dbReference>
<feature type="region of interest" description="Disordered" evidence="8">
    <location>
        <begin position="82"/>
        <end position="223"/>
    </location>
</feature>
<evidence type="ECO:0000256" key="2">
    <source>
        <dbReference type="ARBA" id="ARBA00022670"/>
    </source>
</evidence>
<dbReference type="PRINTS" id="PR00707">
    <property type="entry name" value="UBCTHYDRLASE"/>
</dbReference>
<dbReference type="SUPFAM" id="SSF54001">
    <property type="entry name" value="Cysteine proteinases"/>
    <property type="match status" value="1"/>
</dbReference>
<feature type="active site" description="Nucleophile" evidence="6">
    <location>
        <position position="332"/>
    </location>
</feature>
<keyword evidence="4 6" id="KW-0378">Hydrolase</keyword>
<feature type="domain" description="UCH catalytic" evidence="9">
    <location>
        <begin position="248"/>
        <end position="496"/>
    </location>
</feature>
<proteinExistence type="inferred from homology"/>
<dbReference type="Pfam" id="PF01088">
    <property type="entry name" value="Peptidase_C12"/>
    <property type="match status" value="1"/>
</dbReference>
<dbReference type="InterPro" id="IPR038765">
    <property type="entry name" value="Papain-like_cys_pep_sf"/>
</dbReference>
<dbReference type="PANTHER" id="PTHR10589:SF29">
    <property type="entry name" value="UBIQUITIN CARBOXYL-TERMINAL HYDROLASE"/>
    <property type="match status" value="1"/>
</dbReference>
<comment type="similarity">
    <text evidence="6 7">Belongs to the peptidase C12 family.</text>
</comment>
<dbReference type="Proteomes" id="UP001287286">
    <property type="component" value="Unassembled WGS sequence"/>
</dbReference>
<feature type="active site" description="Proton donor" evidence="6">
    <location>
        <position position="435"/>
    </location>
</feature>
<comment type="caution">
    <text evidence="10">The sequence shown here is derived from an EMBL/GenBank/DDBJ whole genome shotgun (WGS) entry which is preliminary data.</text>
</comment>
<accession>A0ABR0BL73</accession>
<evidence type="ECO:0000256" key="6">
    <source>
        <dbReference type="PROSITE-ProRule" id="PRU01393"/>
    </source>
</evidence>
<feature type="site" description="Important for enzyme activity" evidence="6">
    <location>
        <position position="450"/>
    </location>
</feature>
<dbReference type="PROSITE" id="PS52048">
    <property type="entry name" value="UCH_DOMAIN"/>
    <property type="match status" value="1"/>
</dbReference>
<evidence type="ECO:0000313" key="10">
    <source>
        <dbReference type="EMBL" id="KAK4082577.1"/>
    </source>
</evidence>
<gene>
    <name evidence="10" type="ORF">Purlil1_11119</name>
</gene>
<feature type="compositionally biased region" description="Basic and acidic residues" evidence="8">
    <location>
        <begin position="199"/>
        <end position="222"/>
    </location>
</feature>
<evidence type="ECO:0000256" key="3">
    <source>
        <dbReference type="ARBA" id="ARBA00022786"/>
    </source>
</evidence>
<evidence type="ECO:0000259" key="9">
    <source>
        <dbReference type="PROSITE" id="PS52048"/>
    </source>
</evidence>
<dbReference type="InterPro" id="IPR001578">
    <property type="entry name" value="Peptidase_C12_UCH"/>
</dbReference>
<sequence length="643" mass="70989">MAPEPRADSGASAENNTAGKFWESPEAIQDITNRAAEKALDKIADRIADEVAGEVPREFITEVADAVRETLGLCFASFGADKTIPATAVEISDDSADEAGDEAADEEEEEEENKAEDEAEDEVADRASDEAAGVAASEINNNNNPEHSSKTSPEENGSHPASPRQTTPPEAAPAQTRLKRQSPDREEEEPEYPNKRAKAMSDPETRRRNPKRKATETREPSREIVLPENPLEEALRPLTDDEKAEWEGWAEVESEPAMFNIILAKLGVSNVRAKELFTCENWDLSYLPQPVLGLVFLFKYAPDLEDDSDGDDKDGKDLDGVWFANQTTANSCASVALLNIIMNAENINLGTELQNFKASTQGLESALRGHRIGSNDFIRTAHNSFVRRIEQLNADLFLANEADTAAKAKARARAPRKRTVKATKQEQADVEYGYHFIAYLHAAGHVWELDGMRPKPRDLGTCDADMWTHVAGPRIEERMEQYGANQIAFNLLAICQTPVAEARTSLESAFAEMKYLATQMNDDGAFLTRASKVDEKHGFATGIDVSEFELSDPDVDHTTLSAARKAQLCPPGVDVDTALKTYDDLVGALSSAMFTYRQECSDRVEEMKVVEERTRDYSLGVNLWLTKLAEKGLLEELVKESSE</sequence>
<evidence type="ECO:0000256" key="8">
    <source>
        <dbReference type="SAM" id="MobiDB-lite"/>
    </source>
</evidence>
<keyword evidence="11" id="KW-1185">Reference proteome</keyword>
<feature type="region of interest" description="Disordered" evidence="8">
    <location>
        <begin position="1"/>
        <end position="25"/>
    </location>
</feature>
<comment type="catalytic activity">
    <reaction evidence="1 6 7">
        <text>Thiol-dependent hydrolysis of ester, thioester, amide, peptide and isopeptide bonds formed by the C-terminal Gly of ubiquitin (a 76-residue protein attached to proteins as an intracellular targeting signal).</text>
        <dbReference type="EC" id="3.4.19.12"/>
    </reaction>
</comment>
<organism evidence="10 11">
    <name type="scientific">Purpureocillium lilacinum</name>
    <name type="common">Paecilomyces lilacinus</name>
    <dbReference type="NCBI Taxonomy" id="33203"/>
    <lineage>
        <taxon>Eukaryota</taxon>
        <taxon>Fungi</taxon>
        <taxon>Dikarya</taxon>
        <taxon>Ascomycota</taxon>
        <taxon>Pezizomycotina</taxon>
        <taxon>Sordariomycetes</taxon>
        <taxon>Hypocreomycetidae</taxon>
        <taxon>Hypocreales</taxon>
        <taxon>Ophiocordycipitaceae</taxon>
        <taxon>Purpureocillium</taxon>
    </lineage>
</organism>
<reference evidence="10 11" key="1">
    <citation type="journal article" date="2024" name="Microbiol. Resour. Announc.">
        <title>Genome annotations for the ascomycete fungi Trichoderma harzianum, Trichoderma aggressivum, and Purpureocillium lilacinum.</title>
        <authorList>
            <person name="Beijen E.P.W."/>
            <person name="Ohm R.A."/>
        </authorList>
    </citation>
    <scope>NUCLEOTIDE SEQUENCE [LARGE SCALE GENOMIC DNA]</scope>
    <source>
        <strain evidence="10 11">CBS 150709</strain>
    </source>
</reference>
<keyword evidence="2 6" id="KW-0645">Protease</keyword>
<evidence type="ECO:0000256" key="4">
    <source>
        <dbReference type="ARBA" id="ARBA00022801"/>
    </source>
</evidence>
<keyword evidence="5 6" id="KW-0788">Thiol protease</keyword>
<dbReference type="EMBL" id="JAWRVI010000063">
    <property type="protein sequence ID" value="KAK4082577.1"/>
    <property type="molecule type" value="Genomic_DNA"/>
</dbReference>
<name>A0ABR0BL73_PURLI</name>
<protein>
    <recommendedName>
        <fullName evidence="7">Ubiquitin carboxyl-terminal hydrolase</fullName>
        <ecNumber evidence="7">3.4.19.12</ecNumber>
    </recommendedName>
</protein>
<evidence type="ECO:0000256" key="5">
    <source>
        <dbReference type="ARBA" id="ARBA00022807"/>
    </source>
</evidence>
<feature type="compositionally biased region" description="Basic and acidic residues" evidence="8">
    <location>
        <begin position="147"/>
        <end position="157"/>
    </location>
</feature>
<dbReference type="InterPro" id="IPR036959">
    <property type="entry name" value="Peptidase_C12_UCH_sf"/>
</dbReference>
<feature type="site" description="Transition state stabilizer" evidence="6">
    <location>
        <position position="326"/>
    </location>
</feature>
<dbReference type="EC" id="3.4.19.12" evidence="7"/>